<dbReference type="PROSITE" id="PS51192">
    <property type="entry name" value="HELICASE_ATP_BIND_1"/>
    <property type="match status" value="1"/>
</dbReference>
<dbReference type="PANTHER" id="PTHR12131:SF1">
    <property type="entry name" value="ATP-DEPENDENT RNA HELICASE SUPV3L1, MITOCHONDRIAL-RELATED"/>
    <property type="match status" value="1"/>
</dbReference>
<dbReference type="GO" id="GO:0070478">
    <property type="term" value="P:nuclear-transcribed mRNA catabolic process, 3'-5' exonucleolytic nonsense-mediated decay"/>
    <property type="evidence" value="ECO:0007669"/>
    <property type="project" value="TreeGrafter"/>
</dbReference>
<dbReference type="GO" id="GO:0005524">
    <property type="term" value="F:ATP binding"/>
    <property type="evidence" value="ECO:0007669"/>
    <property type="project" value="UniProtKB-KW"/>
</dbReference>
<dbReference type="InterPro" id="IPR027417">
    <property type="entry name" value="P-loop_NTPase"/>
</dbReference>
<dbReference type="GO" id="GO:0004386">
    <property type="term" value="F:helicase activity"/>
    <property type="evidence" value="ECO:0007669"/>
    <property type="project" value="UniProtKB-KW"/>
</dbReference>
<dbReference type="SMART" id="SM00490">
    <property type="entry name" value="HELICc"/>
    <property type="match status" value="1"/>
</dbReference>
<feature type="compositionally biased region" description="Basic and acidic residues" evidence="5">
    <location>
        <begin position="274"/>
        <end position="288"/>
    </location>
</feature>
<dbReference type="RefSeq" id="WP_167147845.1">
    <property type="nucleotide sequence ID" value="NZ_JAAMOX010000001.1"/>
</dbReference>
<dbReference type="PROSITE" id="PS51194">
    <property type="entry name" value="HELICASE_CTER"/>
    <property type="match status" value="1"/>
</dbReference>
<dbReference type="SMART" id="SM00382">
    <property type="entry name" value="AAA"/>
    <property type="match status" value="1"/>
</dbReference>
<accession>A0A7X5QZD2</accession>
<evidence type="ECO:0000313" key="9">
    <source>
        <dbReference type="Proteomes" id="UP000541033"/>
    </source>
</evidence>
<keyword evidence="4" id="KW-0067">ATP-binding</keyword>
<dbReference type="GO" id="GO:0016787">
    <property type="term" value="F:hydrolase activity"/>
    <property type="evidence" value="ECO:0007669"/>
    <property type="project" value="UniProtKB-KW"/>
</dbReference>
<feature type="domain" description="Helicase C-terminal" evidence="7">
    <location>
        <begin position="317"/>
        <end position="496"/>
    </location>
</feature>
<keyword evidence="3 8" id="KW-0347">Helicase</keyword>
<dbReference type="SMART" id="SM00487">
    <property type="entry name" value="DEXDc"/>
    <property type="match status" value="1"/>
</dbReference>
<evidence type="ECO:0000256" key="2">
    <source>
        <dbReference type="ARBA" id="ARBA00022801"/>
    </source>
</evidence>
<dbReference type="GO" id="GO:0055087">
    <property type="term" value="C:Ski complex"/>
    <property type="evidence" value="ECO:0007669"/>
    <property type="project" value="TreeGrafter"/>
</dbReference>
<name>A0A7X5QZD2_9MICO</name>
<feature type="region of interest" description="Disordered" evidence="5">
    <location>
        <begin position="253"/>
        <end position="288"/>
    </location>
</feature>
<dbReference type="SUPFAM" id="SSF52540">
    <property type="entry name" value="P-loop containing nucleoside triphosphate hydrolases"/>
    <property type="match status" value="1"/>
</dbReference>
<dbReference type="Proteomes" id="UP000541033">
    <property type="component" value="Unassembled WGS sequence"/>
</dbReference>
<proteinExistence type="predicted"/>
<feature type="domain" description="Helicase ATP-binding" evidence="6">
    <location>
        <begin position="46"/>
        <end position="205"/>
    </location>
</feature>
<dbReference type="InterPro" id="IPR014001">
    <property type="entry name" value="Helicase_ATP-bd"/>
</dbReference>
<dbReference type="InterPro" id="IPR001650">
    <property type="entry name" value="Helicase_C-like"/>
</dbReference>
<dbReference type="InterPro" id="IPR050699">
    <property type="entry name" value="RNA-DNA_Helicase"/>
</dbReference>
<sequence>MTVHDDQELSPAERYARAAQGAKHPRTREFITMSEFGLDPFQVAACESVEDGNSVLVAAPTGAGKTVVAEFAIFLAMSGATDKVFYTAPIKALSNQKFNELVAEYGPENVGLLTGDTNVNATARIVVMTTEVLRNMLYADSTLLRNLSCVVMDEVHYLADRFRGAVWEEIIIHLPASVAMVSLSATVSNAEEFGDWLQAVRGNTDVIVSEHRPVPLDQHVVTRSGLTELFDPVGGDATSADARVNPELVRLAQSEARGRPNQGGGRNQRGRNQRGREQGTRRHDYKTSLSPRRSEVVADLWDARLLPAIFFIFSRVGCDQAVQQLLRDGISLTTQQEADEIREIVEERTKDIPDADLAVLGYWEWLSGLERGIAAHHAGMLPAFKEIVEELFKKRLVLIVFATETLALGINMPARSVVLEKLEKFNGEARVPITPGEYTQLTGRAGRRGIDVEGHSVLVWHDGFDPHAAAALASRRSYPMNSSFRPTYNMAVNLIDRYGRERTREILESSFAQFQADRAVVSMARTVRQYEDSLEGYETSMACDRGDFISYARIREELGRWERLSVRGTATPAGDQAERAAQINRLRAEMKQHPCHSCKDRELHARWAERWVKLNAKKQDLSRQIASRTGAVATVFDRVTDVLTELGYLEVSTAVAETSLPDAALDDTTSAQPSSQESSVVLGEWGRTLKRIYGERDLLIAECLRNDYWKGIDVPAMAALCAALVYEPRREESVGENYLPKGPFREALRLTTEAWARLDDVERRHKLPGTDQPALGLCNAMYAWARGDNLSLVLREADMAAGDFVRSTKQTVDLLEQVAIVAPAATAKVARKAVEALRTGIVAYSSVVEA</sequence>
<dbReference type="AlphaFoldDB" id="A0A7X5QZD2"/>
<dbReference type="EMBL" id="JAAMOX010000001">
    <property type="protein sequence ID" value="NIH52786.1"/>
    <property type="molecule type" value="Genomic_DNA"/>
</dbReference>
<evidence type="ECO:0000256" key="5">
    <source>
        <dbReference type="SAM" id="MobiDB-lite"/>
    </source>
</evidence>
<evidence type="ECO:0000256" key="1">
    <source>
        <dbReference type="ARBA" id="ARBA00022741"/>
    </source>
</evidence>
<dbReference type="Pfam" id="PF00270">
    <property type="entry name" value="DEAD"/>
    <property type="match status" value="1"/>
</dbReference>
<evidence type="ECO:0000259" key="7">
    <source>
        <dbReference type="PROSITE" id="PS51194"/>
    </source>
</evidence>
<dbReference type="SMART" id="SM01142">
    <property type="entry name" value="DSHCT"/>
    <property type="match status" value="1"/>
</dbReference>
<keyword evidence="2 8" id="KW-0378">Hydrolase</keyword>
<gene>
    <name evidence="8" type="ORF">FHX76_000654</name>
</gene>
<dbReference type="EC" id="3.6.4.-" evidence="8"/>
<comment type="caution">
    <text evidence="8">The sequence shown here is derived from an EMBL/GenBank/DDBJ whole genome shotgun (WGS) entry which is preliminary data.</text>
</comment>
<keyword evidence="1" id="KW-0547">Nucleotide-binding</keyword>
<dbReference type="Gene3D" id="1.10.3380.30">
    <property type="match status" value="1"/>
</dbReference>
<dbReference type="InterPro" id="IPR012961">
    <property type="entry name" value="Ski2/MTR4_C"/>
</dbReference>
<dbReference type="CDD" id="cd18795">
    <property type="entry name" value="SF2_C_Ski2"/>
    <property type="match status" value="1"/>
</dbReference>
<evidence type="ECO:0000256" key="4">
    <source>
        <dbReference type="ARBA" id="ARBA00022840"/>
    </source>
</evidence>
<evidence type="ECO:0000256" key="3">
    <source>
        <dbReference type="ARBA" id="ARBA00022806"/>
    </source>
</evidence>
<dbReference type="InterPro" id="IPR003593">
    <property type="entry name" value="AAA+_ATPase"/>
</dbReference>
<organism evidence="8 9">
    <name type="scientific">Lysinibacter cavernae</name>
    <dbReference type="NCBI Taxonomy" id="1640652"/>
    <lineage>
        <taxon>Bacteria</taxon>
        <taxon>Bacillati</taxon>
        <taxon>Actinomycetota</taxon>
        <taxon>Actinomycetes</taxon>
        <taxon>Micrococcales</taxon>
        <taxon>Microbacteriaceae</taxon>
        <taxon>Lysinibacter</taxon>
    </lineage>
</organism>
<feature type="region of interest" description="Disordered" evidence="5">
    <location>
        <begin position="1"/>
        <end position="21"/>
    </location>
</feature>
<dbReference type="Pfam" id="PF08148">
    <property type="entry name" value="DSHCT"/>
    <property type="match status" value="1"/>
</dbReference>
<dbReference type="Pfam" id="PF00271">
    <property type="entry name" value="Helicase_C"/>
    <property type="match status" value="1"/>
</dbReference>
<evidence type="ECO:0000259" key="6">
    <source>
        <dbReference type="PROSITE" id="PS51192"/>
    </source>
</evidence>
<keyword evidence="9" id="KW-1185">Reference proteome</keyword>
<protein>
    <submittedName>
        <fullName evidence="8">ATP-dependent RNA helicase HelY</fullName>
        <ecNumber evidence="8">3.6.4.-</ecNumber>
    </submittedName>
</protein>
<dbReference type="GO" id="GO:0003676">
    <property type="term" value="F:nucleic acid binding"/>
    <property type="evidence" value="ECO:0007669"/>
    <property type="project" value="InterPro"/>
</dbReference>
<dbReference type="InterPro" id="IPR011545">
    <property type="entry name" value="DEAD/DEAH_box_helicase_dom"/>
</dbReference>
<dbReference type="Gene3D" id="3.40.50.300">
    <property type="entry name" value="P-loop containing nucleotide triphosphate hydrolases"/>
    <property type="match status" value="2"/>
</dbReference>
<dbReference type="PANTHER" id="PTHR12131">
    <property type="entry name" value="ATP-DEPENDENT RNA AND DNA HELICASE"/>
    <property type="match status" value="1"/>
</dbReference>
<evidence type="ECO:0000313" key="8">
    <source>
        <dbReference type="EMBL" id="NIH52786.1"/>
    </source>
</evidence>
<reference evidence="8 9" key="1">
    <citation type="submission" date="2020-02" db="EMBL/GenBank/DDBJ databases">
        <title>Sequencing the genomes of 1000 actinobacteria strains.</title>
        <authorList>
            <person name="Klenk H.-P."/>
        </authorList>
    </citation>
    <scope>NUCLEOTIDE SEQUENCE [LARGE SCALE GENOMIC DNA]</scope>
    <source>
        <strain evidence="8 9">DSM 27960</strain>
    </source>
</reference>